<dbReference type="SUPFAM" id="SSF53474">
    <property type="entry name" value="alpha/beta-Hydrolases"/>
    <property type="match status" value="1"/>
</dbReference>
<accession>A0ABS4XC49</accession>
<organism evidence="2 3">
    <name type="scientific">Paeniglutamicibacter kerguelensis</name>
    <dbReference type="NCBI Taxonomy" id="254788"/>
    <lineage>
        <taxon>Bacteria</taxon>
        <taxon>Bacillati</taxon>
        <taxon>Actinomycetota</taxon>
        <taxon>Actinomycetes</taxon>
        <taxon>Micrococcales</taxon>
        <taxon>Micrococcaceae</taxon>
        <taxon>Paeniglutamicibacter</taxon>
    </lineage>
</organism>
<comment type="caution">
    <text evidence="2">The sequence shown here is derived from an EMBL/GenBank/DDBJ whole genome shotgun (WGS) entry which is preliminary data.</text>
</comment>
<dbReference type="Proteomes" id="UP001296993">
    <property type="component" value="Unassembled WGS sequence"/>
</dbReference>
<gene>
    <name evidence="2" type="ORF">JOF47_001553</name>
</gene>
<name>A0ABS4XC49_9MICC</name>
<dbReference type="Gene3D" id="3.40.50.1820">
    <property type="entry name" value="alpha/beta hydrolase"/>
    <property type="match status" value="1"/>
</dbReference>
<dbReference type="InterPro" id="IPR051044">
    <property type="entry name" value="MAG_DAG_Lipase"/>
</dbReference>
<dbReference type="PANTHER" id="PTHR11614">
    <property type="entry name" value="PHOSPHOLIPASE-RELATED"/>
    <property type="match status" value="1"/>
</dbReference>
<dbReference type="Pfam" id="PF12146">
    <property type="entry name" value="Hydrolase_4"/>
    <property type="match status" value="1"/>
</dbReference>
<dbReference type="RefSeq" id="WP_209997012.1">
    <property type="nucleotide sequence ID" value="NZ_BAAAJY010000003.1"/>
</dbReference>
<reference evidence="2 3" key="1">
    <citation type="submission" date="2021-03" db="EMBL/GenBank/DDBJ databases">
        <title>Sequencing the genomes of 1000 actinobacteria strains.</title>
        <authorList>
            <person name="Klenk H.-P."/>
        </authorList>
    </citation>
    <scope>NUCLEOTIDE SEQUENCE [LARGE SCALE GENOMIC DNA]</scope>
    <source>
        <strain evidence="2 3">DSM 15797</strain>
    </source>
</reference>
<feature type="domain" description="Serine aminopeptidase S33" evidence="1">
    <location>
        <begin position="112"/>
        <end position="316"/>
    </location>
</feature>
<dbReference type="InterPro" id="IPR022742">
    <property type="entry name" value="Hydrolase_4"/>
</dbReference>
<protein>
    <submittedName>
        <fullName evidence="2">Alpha-beta hydrolase superfamily lysophospholipase</fullName>
    </submittedName>
</protein>
<dbReference type="InterPro" id="IPR029058">
    <property type="entry name" value="AB_hydrolase_fold"/>
</dbReference>
<evidence type="ECO:0000313" key="2">
    <source>
        <dbReference type="EMBL" id="MBP2386042.1"/>
    </source>
</evidence>
<evidence type="ECO:0000313" key="3">
    <source>
        <dbReference type="Proteomes" id="UP001296993"/>
    </source>
</evidence>
<dbReference type="EMBL" id="JAGIOF010000001">
    <property type="protein sequence ID" value="MBP2386042.1"/>
    <property type="molecule type" value="Genomic_DNA"/>
</dbReference>
<keyword evidence="3" id="KW-1185">Reference proteome</keyword>
<keyword evidence="2" id="KW-0378">Hydrolase</keyword>
<evidence type="ECO:0000259" key="1">
    <source>
        <dbReference type="Pfam" id="PF12146"/>
    </source>
</evidence>
<dbReference type="GO" id="GO:0016787">
    <property type="term" value="F:hydrolase activity"/>
    <property type="evidence" value="ECO:0007669"/>
    <property type="project" value="UniProtKB-KW"/>
</dbReference>
<sequence length="392" mass="43620">MSHASSQTSGFPAAPDYDPTATWPDYCETTLRGQWLPDILGAGFSYTTLPMGTDEEGELCATLVRYQPQEHPRHLTEPTGWLRKISAQLAPLREDIRRFRAERNAAKAVRNGFVLAIHGWSDYFYNAELAGYWASRGYSFYALDLRRYGRSMRAHHQNPGFTSNLEEYDADLAAALAAIRELEGQEMPGICVAHSTGGLIASLWVNRNPEAFSALILNSPWLETQGSYLVRYATQGVFEPIARVRPRAKLHLPEFDHYWRSLSRLSHGSWDLHPVWRPPVSFPTTAGWITAILAGHREVSRGLAVKIPILVLTSRSAHLGTSFDESMLHSDSVIEVQVVRERSLGLGSEVTNAIIDGSMHDVFTSLPVPRAAAYAAIDRWAAGYLPTRTTTG</sequence>
<proteinExistence type="predicted"/>